<keyword evidence="5" id="KW-0698">rRNA processing</keyword>
<evidence type="ECO:0000256" key="7">
    <source>
        <dbReference type="ARBA" id="ARBA00023242"/>
    </source>
</evidence>
<evidence type="ECO:0000256" key="2">
    <source>
        <dbReference type="ARBA" id="ARBA00004604"/>
    </source>
</evidence>
<evidence type="ECO:0000256" key="5">
    <source>
        <dbReference type="ARBA" id="ARBA00022552"/>
    </source>
</evidence>
<dbReference type="RefSeq" id="XP_012372899.1">
    <property type="nucleotide sequence ID" value="XM_012517445.2"/>
</dbReference>
<evidence type="ECO:0000256" key="9">
    <source>
        <dbReference type="ARBA" id="ARBA00038503"/>
    </source>
</evidence>
<comment type="function">
    <text evidence="8">Involved in rRNA-processing and ribosome biogenesis.</text>
</comment>
<sequence length="305" mass="34541">MKITRQKHAKKHLGFFRNNFGVREPYQILLDGTFCQAALRGRIQLREQLPRYLMGETQLCTTRCVLKELETLGKDLYGAKLIAQKCQVRNCPHFKNAVSGSDCLLSMVEEGNPHHYFVATQDQNLSMKVKKKPGVPLMFIIQNTMVLDKPSSKTTHTQDLKDVTDSVSYENGRSRKSAAATSNGVDNKNKGQLTKHPLAQRAVERRGHEAKIKMEMEQVLEIKAKGGVQNLEDSEAELPQHHGQNEERLEAQHKEGEGKWPWFEEERLIGKLSNVSLEQQNSLGTLAKNREKGTIFSTLLTSSYL</sequence>
<gene>
    <name evidence="13" type="primary">Utp23</name>
</gene>
<dbReference type="Proteomes" id="UP000515203">
    <property type="component" value="Unplaced"/>
</dbReference>
<evidence type="ECO:0000313" key="12">
    <source>
        <dbReference type="Proteomes" id="UP000515203"/>
    </source>
</evidence>
<accession>A0A6P3VDP3</accession>
<comment type="similarity">
    <text evidence="9">Belongs to the UTP23/FCF1 family. UTP23 subfamily.</text>
</comment>
<dbReference type="InterPro" id="IPR029060">
    <property type="entry name" value="PIN-like_dom_sf"/>
</dbReference>
<dbReference type="PRINTS" id="PR01742">
    <property type="entry name" value="SEPTIN7"/>
</dbReference>
<dbReference type="PANTHER" id="PTHR12416">
    <property type="entry name" value="RRNA-PROCESSING PROTEIN UTP23 HOMOLOG"/>
    <property type="match status" value="1"/>
</dbReference>
<dbReference type="Pfam" id="PF04900">
    <property type="entry name" value="Fcf1"/>
    <property type="match status" value="1"/>
</dbReference>
<dbReference type="AlphaFoldDB" id="A0A6P3VDP3"/>
<organism evidence="12 13">
    <name type="scientific">Octodon degus</name>
    <name type="common">Degu</name>
    <name type="synonym">Sciurus degus</name>
    <dbReference type="NCBI Taxonomy" id="10160"/>
    <lineage>
        <taxon>Eukaryota</taxon>
        <taxon>Metazoa</taxon>
        <taxon>Chordata</taxon>
        <taxon>Craniata</taxon>
        <taxon>Vertebrata</taxon>
        <taxon>Euteleostomi</taxon>
        <taxon>Mammalia</taxon>
        <taxon>Eutheria</taxon>
        <taxon>Euarchontoglires</taxon>
        <taxon>Glires</taxon>
        <taxon>Rodentia</taxon>
        <taxon>Hystricomorpha</taxon>
        <taxon>Octodontidae</taxon>
        <taxon>Octodon</taxon>
    </lineage>
</organism>
<dbReference type="CTD" id="84294"/>
<comment type="subcellular location">
    <subcellularLocation>
        <location evidence="1">Cytoplasm</location>
        <location evidence="1">Cytoskeleton</location>
    </subcellularLocation>
    <subcellularLocation>
        <location evidence="2">Nucleus</location>
        <location evidence="2">Nucleolus</location>
    </subcellularLocation>
</comment>
<feature type="region of interest" description="Disordered" evidence="11">
    <location>
        <begin position="150"/>
        <end position="198"/>
    </location>
</feature>
<dbReference type="InParanoid" id="A0A6P3VDP3"/>
<evidence type="ECO:0000256" key="11">
    <source>
        <dbReference type="SAM" id="MobiDB-lite"/>
    </source>
</evidence>
<reference evidence="13" key="1">
    <citation type="submission" date="2025-08" db="UniProtKB">
        <authorList>
            <consortium name="RefSeq"/>
        </authorList>
    </citation>
    <scope>IDENTIFICATION</scope>
</reference>
<evidence type="ECO:0000256" key="3">
    <source>
        <dbReference type="ARBA" id="ARBA00022490"/>
    </source>
</evidence>
<dbReference type="InterPro" id="IPR008115">
    <property type="entry name" value="Septin7"/>
</dbReference>
<dbReference type="GO" id="GO:0005525">
    <property type="term" value="F:GTP binding"/>
    <property type="evidence" value="ECO:0007669"/>
    <property type="project" value="InterPro"/>
</dbReference>
<dbReference type="GeneID" id="101574332"/>
<protein>
    <recommendedName>
        <fullName evidence="10">rRNA-processing protein UTP23 homolog</fullName>
    </recommendedName>
</protein>
<evidence type="ECO:0000313" key="13">
    <source>
        <dbReference type="RefSeq" id="XP_012372899.1"/>
    </source>
</evidence>
<evidence type="ECO:0000256" key="6">
    <source>
        <dbReference type="ARBA" id="ARBA00023212"/>
    </source>
</evidence>
<dbReference type="OrthoDB" id="25675at2759"/>
<keyword evidence="3" id="KW-0963">Cytoplasm</keyword>
<feature type="compositionally biased region" description="Polar residues" evidence="11">
    <location>
        <begin position="179"/>
        <end position="192"/>
    </location>
</feature>
<dbReference type="GO" id="GO:0032040">
    <property type="term" value="C:small-subunit processome"/>
    <property type="evidence" value="ECO:0007669"/>
    <property type="project" value="InterPro"/>
</dbReference>
<keyword evidence="12" id="KW-1185">Reference proteome</keyword>
<keyword evidence="4" id="KW-0690">Ribosome biogenesis</keyword>
<dbReference type="FunFam" id="3.40.50.1010:FF:000006">
    <property type="entry name" value="rRNA-processing protein UTP23 homolog"/>
    <property type="match status" value="1"/>
</dbReference>
<dbReference type="SUPFAM" id="SSF88723">
    <property type="entry name" value="PIN domain-like"/>
    <property type="match status" value="1"/>
</dbReference>
<evidence type="ECO:0000256" key="1">
    <source>
        <dbReference type="ARBA" id="ARBA00004245"/>
    </source>
</evidence>
<dbReference type="Gene3D" id="3.40.50.1010">
    <property type="entry name" value="5'-nuclease"/>
    <property type="match status" value="1"/>
</dbReference>
<dbReference type="CDD" id="cd09866">
    <property type="entry name" value="PIN_Fcf1-Utp23-H"/>
    <property type="match status" value="1"/>
</dbReference>
<evidence type="ECO:0000256" key="4">
    <source>
        <dbReference type="ARBA" id="ARBA00022517"/>
    </source>
</evidence>
<evidence type="ECO:0000256" key="8">
    <source>
        <dbReference type="ARBA" id="ARBA00037300"/>
    </source>
</evidence>
<name>A0A6P3VDP3_OCTDE</name>
<dbReference type="GO" id="GO:0031105">
    <property type="term" value="C:septin complex"/>
    <property type="evidence" value="ECO:0007669"/>
    <property type="project" value="InterPro"/>
</dbReference>
<proteinExistence type="inferred from homology"/>
<keyword evidence="7" id="KW-0539">Nucleus</keyword>
<dbReference type="InterPro" id="IPR006984">
    <property type="entry name" value="Fcf1/UTP23"/>
</dbReference>
<keyword evidence="6" id="KW-0206">Cytoskeleton</keyword>
<evidence type="ECO:0000256" key="10">
    <source>
        <dbReference type="ARBA" id="ARBA00071400"/>
    </source>
</evidence>
<dbReference type="GO" id="GO:0006364">
    <property type="term" value="P:rRNA processing"/>
    <property type="evidence" value="ECO:0007669"/>
    <property type="project" value="UniProtKB-KW"/>
</dbReference>